<gene>
    <name evidence="3" type="primary">LOC116665094</name>
</gene>
<organism evidence="2 3">
    <name type="scientific">Camelus ferus</name>
    <name type="common">Wild bactrian camel</name>
    <name type="synonym">Camelus bactrianus ferus</name>
    <dbReference type="NCBI Taxonomy" id="419612"/>
    <lineage>
        <taxon>Eukaryota</taxon>
        <taxon>Metazoa</taxon>
        <taxon>Chordata</taxon>
        <taxon>Craniata</taxon>
        <taxon>Vertebrata</taxon>
        <taxon>Euteleostomi</taxon>
        <taxon>Mammalia</taxon>
        <taxon>Eutheria</taxon>
        <taxon>Laurasiatheria</taxon>
        <taxon>Artiodactyla</taxon>
        <taxon>Tylopoda</taxon>
        <taxon>Camelidae</taxon>
        <taxon>Camelus</taxon>
    </lineage>
</organism>
<sequence length="313" mass="32069">MSICLVVSQGAKAAGDKLQGQGCGSPFRVCSSRFPGSPPLKYTLRKKAPEGRELRGFTTDAGGEDAASPQTLLRNATQSAGRPGRPAASLPPGSRGAPLTLESPGRAAGERGAPAGRRAGVFGAGRKRGAGSQAAGAAGSGGQERAASPRGGTSAARRDGAAPQPRRIRVPRRRTHLPGAPPPPAPGSECAVSNPGHSDGPAAAPPSPPLSRRPPAPRGATPARRRLPWPTPPLPPPSPHQPTEHARAAAVPASAPQRVPAFQQPSPRPARRSGQSPTFEPGPAGPSRAPREERLNRRLFLSGYLPGRVVAVR</sequence>
<feature type="compositionally biased region" description="Pro residues" evidence="1">
    <location>
        <begin position="229"/>
        <end position="240"/>
    </location>
</feature>
<dbReference type="PRINTS" id="PR01217">
    <property type="entry name" value="PRICHEXTENSN"/>
</dbReference>
<feature type="compositionally biased region" description="Low complexity" evidence="1">
    <location>
        <begin position="105"/>
        <end position="121"/>
    </location>
</feature>
<feature type="compositionally biased region" description="Low complexity" evidence="1">
    <location>
        <begin position="130"/>
        <end position="148"/>
    </location>
</feature>
<feature type="region of interest" description="Disordered" evidence="1">
    <location>
        <begin position="34"/>
        <end position="305"/>
    </location>
</feature>
<evidence type="ECO:0000256" key="1">
    <source>
        <dbReference type="SAM" id="MobiDB-lite"/>
    </source>
</evidence>
<feature type="compositionally biased region" description="Polar residues" evidence="1">
    <location>
        <begin position="68"/>
        <end position="80"/>
    </location>
</feature>
<dbReference type="KEGG" id="cfr:116665094"/>
<feature type="compositionally biased region" description="Pro residues" evidence="1">
    <location>
        <begin position="203"/>
        <end position="217"/>
    </location>
</feature>
<evidence type="ECO:0000313" key="3">
    <source>
        <dbReference type="RefSeq" id="XP_032340280.1"/>
    </source>
</evidence>
<feature type="compositionally biased region" description="Low complexity" evidence="1">
    <location>
        <begin position="248"/>
        <end position="261"/>
    </location>
</feature>
<dbReference type="Proteomes" id="UP000694856">
    <property type="component" value="Chromosome 1"/>
</dbReference>
<keyword evidence="2" id="KW-1185">Reference proteome</keyword>
<feature type="compositionally biased region" description="Basic residues" evidence="1">
    <location>
        <begin position="166"/>
        <end position="176"/>
    </location>
</feature>
<protein>
    <submittedName>
        <fullName evidence="3">Collagen alpha-1(I) chain-like</fullName>
    </submittedName>
</protein>
<reference evidence="2" key="1">
    <citation type="submission" date="2025-05" db="UniProtKB">
        <authorList>
            <consortium name="RefSeq"/>
        </authorList>
    </citation>
    <scope>NUCLEOTIDE SEQUENCE [LARGE SCALE GENOMIC DNA]</scope>
</reference>
<dbReference type="RefSeq" id="XP_032340280.1">
    <property type="nucleotide sequence ID" value="XM_032484389.1"/>
</dbReference>
<name>A0A8B8TDG9_CAMFR</name>
<proteinExistence type="predicted"/>
<evidence type="ECO:0000313" key="2">
    <source>
        <dbReference type="Proteomes" id="UP000694856"/>
    </source>
</evidence>
<reference evidence="3" key="2">
    <citation type="submission" date="2025-08" db="UniProtKB">
        <authorList>
            <consortium name="RefSeq"/>
        </authorList>
    </citation>
    <scope>IDENTIFICATION</scope>
    <source>
        <tissue evidence="3">Ear skin</tissue>
    </source>
</reference>
<dbReference type="GeneID" id="116665094"/>
<dbReference type="AlphaFoldDB" id="A0A8B8TDG9"/>
<accession>A0A8B8TDG9</accession>